<dbReference type="Proteomes" id="UP000681425">
    <property type="component" value="Chromosome"/>
</dbReference>
<dbReference type="EMBL" id="CP073910">
    <property type="protein sequence ID" value="QUT07949.1"/>
    <property type="molecule type" value="Genomic_DNA"/>
</dbReference>
<organism evidence="1 2">
    <name type="scientific">Sphingobium phenoxybenzoativorans</name>
    <dbReference type="NCBI Taxonomy" id="1592790"/>
    <lineage>
        <taxon>Bacteria</taxon>
        <taxon>Pseudomonadati</taxon>
        <taxon>Pseudomonadota</taxon>
        <taxon>Alphaproteobacteria</taxon>
        <taxon>Sphingomonadales</taxon>
        <taxon>Sphingomonadaceae</taxon>
        <taxon>Sphingobium</taxon>
    </lineage>
</organism>
<dbReference type="RefSeq" id="WP_212610899.1">
    <property type="nucleotide sequence ID" value="NZ_CP073910.1"/>
</dbReference>
<gene>
    <name evidence="1" type="ORF">KFK14_11475</name>
</gene>
<evidence type="ECO:0000313" key="1">
    <source>
        <dbReference type="EMBL" id="QUT07949.1"/>
    </source>
</evidence>
<reference evidence="1" key="1">
    <citation type="submission" date="2021-04" db="EMBL/GenBank/DDBJ databases">
        <title>Isolation of p-tert-butylphenol degrading bacteria Sphingobium phenoxybenzoativorans Tas13 from active sludge.</title>
        <authorList>
            <person name="Li Y."/>
        </authorList>
    </citation>
    <scope>NUCLEOTIDE SEQUENCE</scope>
    <source>
        <strain evidence="1">Tas13</strain>
    </source>
</reference>
<sequence length="145" mass="16080">MSDERVREELRSEIDRAINIERSTTRADLARKSGVNVHQIDQLLTRIPEKQRRVALADALSIAWALGERAVNALTATIGYQASAIEEDHEMRPMMIVATAMKHLAVITDAAADDRIDHVERPNTTEAADMLIATVWPLSSHGDSI</sequence>
<dbReference type="AlphaFoldDB" id="A0A975KAR3"/>
<proteinExistence type="predicted"/>
<keyword evidence="2" id="KW-1185">Reference proteome</keyword>
<protein>
    <submittedName>
        <fullName evidence="1">Uncharacterized protein</fullName>
    </submittedName>
</protein>
<name>A0A975KAR3_9SPHN</name>
<dbReference type="KEGG" id="spph:KFK14_11475"/>
<accession>A0A975KAR3</accession>
<evidence type="ECO:0000313" key="2">
    <source>
        <dbReference type="Proteomes" id="UP000681425"/>
    </source>
</evidence>